<gene>
    <name evidence="3" type="primary">mngA</name>
    <name evidence="3" type="ORF">FBIBDDDO_00029</name>
</gene>
<dbReference type="GO" id="GO:0005737">
    <property type="term" value="C:cytoplasm"/>
    <property type="evidence" value="ECO:0007669"/>
    <property type="project" value="InterPro"/>
</dbReference>
<accession>A0A7G9Z4I3</accession>
<dbReference type="SUPFAM" id="SSF53448">
    <property type="entry name" value="Nucleotide-diphospho-sugar transferases"/>
    <property type="match status" value="1"/>
</dbReference>
<dbReference type="Gene3D" id="3.90.550.10">
    <property type="entry name" value="Spore Coat Polysaccharide Biosynthesis Protein SpsA, Chain A"/>
    <property type="match status" value="1"/>
</dbReference>
<reference evidence="3" key="1">
    <citation type="submission" date="2020-06" db="EMBL/GenBank/DDBJ databases">
        <title>Unique genomic features of the anaerobic methanotrophic archaea.</title>
        <authorList>
            <person name="Chadwick G.L."/>
            <person name="Skennerton C.T."/>
            <person name="Laso-Perez R."/>
            <person name="Leu A.O."/>
            <person name="Speth D.R."/>
            <person name="Yu H."/>
            <person name="Morgan-Lang C."/>
            <person name="Hatzenpichler R."/>
            <person name="Goudeau D."/>
            <person name="Malmstrom R."/>
            <person name="Brazelton W.J."/>
            <person name="Woyke T."/>
            <person name="Hallam S.J."/>
            <person name="Tyson G.W."/>
            <person name="Wegener G."/>
            <person name="Boetius A."/>
            <person name="Orphan V."/>
        </authorList>
    </citation>
    <scope>NUCLEOTIDE SEQUENCE</scope>
</reference>
<dbReference type="EC" id="2.4.1.217" evidence="1"/>
<dbReference type="AlphaFoldDB" id="A0A7G9Z4I3"/>
<evidence type="ECO:0000313" key="3">
    <source>
        <dbReference type="EMBL" id="QNO55167.1"/>
    </source>
</evidence>
<keyword evidence="3" id="KW-0328">Glycosyltransferase</keyword>
<evidence type="ECO:0000256" key="1">
    <source>
        <dbReference type="NCBIfam" id="TIGR02460"/>
    </source>
</evidence>
<dbReference type="InterPro" id="IPR012812">
    <property type="entry name" value="Osmo_MPG_synth"/>
</dbReference>
<sequence length="413" mass="47329">MLIEMPRHTEIFGSLKIHEMQRVLKIDSGGFDNPRAKDISFDKIKDVLRRLAVVIPVKDENINLLDGVLRAIPFDCSIIVVSNSKREPQDIYKMEKDVVARIHEFSQQEILCIHQKDPELGFAFYEAGYEYLLDNDKLVRDGKSEGMIAGMILAKSLGKDFIGFTDADNYIPSSAREYVIDYAAGFCMAESPYSMVRLHWRYKPKVVDDKLYFKKWGRVSETTNKYLNLLISTRTGFETGVVITGNAGEHALTTKLADIMSYSTGYSVEPYHFIYLFEKCGLEMEELAHSEAASAGIEIFQIETLNPHIHEEKGEVHVDDMLLSSLSTIYHCTLCNDYVRSKVLEEMGDIMKWETPKKTVIMPSIREIDPHRFVRILEGTAESFARFEQGTIESEEEREVDEKEVEEKEVEET</sequence>
<feature type="region of interest" description="Disordered" evidence="2">
    <location>
        <begin position="388"/>
        <end position="413"/>
    </location>
</feature>
<feature type="compositionally biased region" description="Acidic residues" evidence="2">
    <location>
        <begin position="393"/>
        <end position="413"/>
    </location>
</feature>
<dbReference type="GO" id="GO:0050504">
    <property type="term" value="F:mannosyl-3-phosphoglycerate synthase activity"/>
    <property type="evidence" value="ECO:0007669"/>
    <property type="project" value="UniProtKB-UniRule"/>
</dbReference>
<dbReference type="InterPro" id="IPR029044">
    <property type="entry name" value="Nucleotide-diphossugar_trans"/>
</dbReference>
<evidence type="ECO:0000256" key="2">
    <source>
        <dbReference type="SAM" id="MobiDB-lite"/>
    </source>
</evidence>
<dbReference type="EMBL" id="MT631604">
    <property type="protein sequence ID" value="QNO55167.1"/>
    <property type="molecule type" value="Genomic_DNA"/>
</dbReference>
<proteinExistence type="predicted"/>
<dbReference type="GO" id="GO:0051479">
    <property type="term" value="P:mannosylglycerate biosynthetic process"/>
    <property type="evidence" value="ECO:0007669"/>
    <property type="project" value="InterPro"/>
</dbReference>
<organism evidence="3">
    <name type="scientific">Candidatus Methanophaga sp. ANME-1 ERB7</name>
    <dbReference type="NCBI Taxonomy" id="2759913"/>
    <lineage>
        <taxon>Archaea</taxon>
        <taxon>Methanobacteriati</taxon>
        <taxon>Methanobacteriota</taxon>
        <taxon>Stenosarchaea group</taxon>
        <taxon>Methanomicrobia</taxon>
        <taxon>Candidatus Methanophagales</taxon>
        <taxon>Candidatus Methanophagaceae</taxon>
        <taxon>Candidatus Methanophaga</taxon>
    </lineage>
</organism>
<keyword evidence="3" id="KW-0808">Transferase</keyword>
<name>A0A7G9Z4I3_9EURY</name>
<dbReference type="Pfam" id="PF09488">
    <property type="entry name" value="Osmo_MPGsynth"/>
    <property type="match status" value="1"/>
</dbReference>
<protein>
    <recommendedName>
        <fullName evidence="1">Mannosyl-3-phosphoglycerate synthase</fullName>
        <ecNumber evidence="1">2.4.1.217</ecNumber>
    </recommendedName>
</protein>
<dbReference type="NCBIfam" id="TIGR02460">
    <property type="entry name" value="osmo_MPGsynth"/>
    <property type="match status" value="1"/>
</dbReference>